<dbReference type="InterPro" id="IPR003689">
    <property type="entry name" value="ZIP"/>
</dbReference>
<dbReference type="GO" id="GO:0046873">
    <property type="term" value="F:metal ion transmembrane transporter activity"/>
    <property type="evidence" value="ECO:0007669"/>
    <property type="project" value="InterPro"/>
</dbReference>
<evidence type="ECO:0000256" key="2">
    <source>
        <dbReference type="ARBA" id="ARBA00022692"/>
    </source>
</evidence>
<feature type="transmembrane region" description="Helical" evidence="5">
    <location>
        <begin position="289"/>
        <end position="311"/>
    </location>
</feature>
<sequence>MMKKWPMELHKYCVDLFRTTPDLEMIMHLSDSSDLHESQTIKNLYLHSSYEYLDARIAEEFLEKANIQNSLTLIKQDIGGFHWLSSDNTNLKTMIVCGDFQNGEGLLDGIQTSRWDPEKRPARYVLKMYGRIVSRLTERVFDKSVWEASSGEGAEPKDALRAVLLIILFVLTFGAGMIATFLKGEWARSHLLSFVSCIGGGVFLGACLLDLLPDSIESFEKTKVATEFPVPLAFVAVGFLLVLSIDQIVKAARERNVFGQVGYHIHSHDHEMRHEDVDSGEQDVAQSSIGVTMLVLALSVHALFEGLSLAVTSDASQLLQIFGALILHKCIMGFCLGVRLVQANLTTPWIALAQFLFSVQVLIGGLAGIGIMKFISGGEQSLAAIVSSILQAIACGTFLYITTFEVIPHELHNGKFRILKTLFIYFGFGIVVAFILIFPEAS</sequence>
<reference evidence="6 7" key="1">
    <citation type="submission" date="2022-05" db="EMBL/GenBank/DDBJ databases">
        <title>Chromosome-level reference genomes for two strains of Caenorhabditis briggsae: an improved platform for comparative genomics.</title>
        <authorList>
            <person name="Stevens L."/>
            <person name="Andersen E.C."/>
        </authorList>
    </citation>
    <scope>NUCLEOTIDE SEQUENCE [LARGE SCALE GENOMIC DNA]</scope>
    <source>
        <strain evidence="6">QX1410_ONT</strain>
        <tissue evidence="6">Whole-organism</tissue>
    </source>
</reference>
<feature type="transmembrane region" description="Helical" evidence="5">
    <location>
        <begin position="381"/>
        <end position="402"/>
    </location>
</feature>
<dbReference type="PANTHER" id="PTHR11040:SF140">
    <property type="entry name" value="ZRT (ZRT), IRT- (IRT-) LIKE PROTEIN TRANSPORTER"/>
    <property type="match status" value="1"/>
</dbReference>
<evidence type="ECO:0000313" key="6">
    <source>
        <dbReference type="EMBL" id="ULU14294.1"/>
    </source>
</evidence>
<feature type="transmembrane region" description="Helical" evidence="5">
    <location>
        <begin position="159"/>
        <end position="179"/>
    </location>
</feature>
<gene>
    <name evidence="6" type="ORF">L3Y34_016665</name>
</gene>
<dbReference type="Pfam" id="PF02535">
    <property type="entry name" value="Zip"/>
    <property type="match status" value="1"/>
</dbReference>
<dbReference type="PANTHER" id="PTHR11040">
    <property type="entry name" value="ZINC/IRON TRANSPORTER"/>
    <property type="match status" value="1"/>
</dbReference>
<feature type="transmembrane region" description="Helical" evidence="5">
    <location>
        <begin position="318"/>
        <end position="341"/>
    </location>
</feature>
<dbReference type="GO" id="GO:0006829">
    <property type="term" value="P:zinc ion transport"/>
    <property type="evidence" value="ECO:0007669"/>
    <property type="project" value="UniProtKB-ARBA"/>
</dbReference>
<comment type="subcellular location">
    <subcellularLocation>
        <location evidence="1">Membrane</location>
        <topology evidence="1">Multi-pass membrane protein</topology>
    </subcellularLocation>
</comment>
<evidence type="ECO:0000256" key="4">
    <source>
        <dbReference type="ARBA" id="ARBA00023136"/>
    </source>
</evidence>
<accession>A0AAE9DY08</accession>
<evidence type="ECO:0000256" key="5">
    <source>
        <dbReference type="SAM" id="Phobius"/>
    </source>
</evidence>
<protein>
    <submittedName>
        <fullName evidence="6">Uncharacterized protein</fullName>
    </submittedName>
</protein>
<keyword evidence="3 5" id="KW-1133">Transmembrane helix</keyword>
<organism evidence="6 7">
    <name type="scientific">Caenorhabditis briggsae</name>
    <dbReference type="NCBI Taxonomy" id="6238"/>
    <lineage>
        <taxon>Eukaryota</taxon>
        <taxon>Metazoa</taxon>
        <taxon>Ecdysozoa</taxon>
        <taxon>Nematoda</taxon>
        <taxon>Chromadorea</taxon>
        <taxon>Rhabditida</taxon>
        <taxon>Rhabditina</taxon>
        <taxon>Rhabditomorpha</taxon>
        <taxon>Rhabditoidea</taxon>
        <taxon>Rhabditidae</taxon>
        <taxon>Peloderinae</taxon>
        <taxon>Caenorhabditis</taxon>
    </lineage>
</organism>
<name>A0AAE9DY08_CAEBR</name>
<dbReference type="AlphaFoldDB" id="A0AAE9DY08"/>
<keyword evidence="4 5" id="KW-0472">Membrane</keyword>
<feature type="transmembrane region" description="Helical" evidence="5">
    <location>
        <begin position="191"/>
        <end position="212"/>
    </location>
</feature>
<keyword evidence="2 5" id="KW-0812">Transmembrane</keyword>
<dbReference type="EMBL" id="CP090891">
    <property type="protein sequence ID" value="ULU14294.1"/>
    <property type="molecule type" value="Genomic_DNA"/>
</dbReference>
<feature type="transmembrane region" description="Helical" evidence="5">
    <location>
        <begin position="224"/>
        <end position="245"/>
    </location>
</feature>
<evidence type="ECO:0000256" key="1">
    <source>
        <dbReference type="ARBA" id="ARBA00004141"/>
    </source>
</evidence>
<feature type="transmembrane region" description="Helical" evidence="5">
    <location>
        <begin position="347"/>
        <end position="369"/>
    </location>
</feature>
<evidence type="ECO:0000313" key="7">
    <source>
        <dbReference type="Proteomes" id="UP000827892"/>
    </source>
</evidence>
<dbReference type="Proteomes" id="UP000827892">
    <property type="component" value="Chromosome I"/>
</dbReference>
<feature type="transmembrane region" description="Helical" evidence="5">
    <location>
        <begin position="422"/>
        <end position="439"/>
    </location>
</feature>
<dbReference type="GO" id="GO:0016020">
    <property type="term" value="C:membrane"/>
    <property type="evidence" value="ECO:0007669"/>
    <property type="project" value="UniProtKB-SubCell"/>
</dbReference>
<evidence type="ECO:0000256" key="3">
    <source>
        <dbReference type="ARBA" id="ARBA00022989"/>
    </source>
</evidence>
<proteinExistence type="predicted"/>